<dbReference type="PATRIC" id="fig|1002367.3.peg.1290"/>
<dbReference type="Gene3D" id="3.90.550.10">
    <property type="entry name" value="Spore Coat Polysaccharide Biosynthesis Protein SpsA, Chain A"/>
    <property type="match status" value="1"/>
</dbReference>
<dbReference type="eggNOG" id="COG1442">
    <property type="taxonomic scope" value="Bacteria"/>
</dbReference>
<dbReference type="GeneID" id="78337248"/>
<comment type="caution">
    <text evidence="4">The sequence shown here is derived from an EMBL/GenBank/DDBJ whole genome shotgun (WGS) entry which is preliminary data.</text>
</comment>
<dbReference type="RefSeq" id="WP_007900039.1">
    <property type="nucleotide sequence ID" value="NZ_JH379433.1"/>
</dbReference>
<reference evidence="4 5" key="1">
    <citation type="submission" date="2011-08" db="EMBL/GenBank/DDBJ databases">
        <authorList>
            <person name="Weinstock G."/>
            <person name="Sodergren E."/>
            <person name="Clifton S."/>
            <person name="Fulton L."/>
            <person name="Fulton B."/>
            <person name="Courtney L."/>
            <person name="Fronick C."/>
            <person name="Harrison M."/>
            <person name="Strong C."/>
            <person name="Farmer C."/>
            <person name="Delahaunty K."/>
            <person name="Markovic C."/>
            <person name="Hall O."/>
            <person name="Minx P."/>
            <person name="Tomlinson C."/>
            <person name="Mitreva M."/>
            <person name="Hou S."/>
            <person name="Chen J."/>
            <person name="Wollam A."/>
            <person name="Pepin K.H."/>
            <person name="Johnson M."/>
            <person name="Bhonagiri V."/>
            <person name="Zhang X."/>
            <person name="Suruliraj S."/>
            <person name="Warren W."/>
            <person name="Chinwalla A."/>
            <person name="Mardis E.R."/>
            <person name="Wilson R.K."/>
        </authorList>
    </citation>
    <scope>NUCLEOTIDE SEQUENCE [LARGE SCALE GENOMIC DNA]</scope>
    <source>
        <strain evidence="4 5">DSM 18206</strain>
    </source>
</reference>
<dbReference type="InterPro" id="IPR050748">
    <property type="entry name" value="Glycosyltrans_8_dom-fam"/>
</dbReference>
<accession>G6AY86</accession>
<dbReference type="Pfam" id="PF01501">
    <property type="entry name" value="Glyco_transf_8"/>
    <property type="match status" value="1"/>
</dbReference>
<dbReference type="GO" id="GO:0016757">
    <property type="term" value="F:glycosyltransferase activity"/>
    <property type="evidence" value="ECO:0007669"/>
    <property type="project" value="UniProtKB-KW"/>
</dbReference>
<gene>
    <name evidence="4" type="ORF">HMPREF0673_01595</name>
</gene>
<keyword evidence="3" id="KW-0479">Metal-binding</keyword>
<dbReference type="SUPFAM" id="SSF53448">
    <property type="entry name" value="Nucleotide-diphospho-sugar transferases"/>
    <property type="match status" value="1"/>
</dbReference>
<dbReference type="PANTHER" id="PTHR13778:SF47">
    <property type="entry name" value="LIPOPOLYSACCHARIDE 1,3-GALACTOSYLTRANSFERASE"/>
    <property type="match status" value="1"/>
</dbReference>
<dbReference type="EMBL" id="AFZZ01000143">
    <property type="protein sequence ID" value="EHJ39504.1"/>
    <property type="molecule type" value="Genomic_DNA"/>
</dbReference>
<dbReference type="InterPro" id="IPR002495">
    <property type="entry name" value="Glyco_trans_8"/>
</dbReference>
<evidence type="ECO:0000256" key="1">
    <source>
        <dbReference type="ARBA" id="ARBA00022676"/>
    </source>
</evidence>
<name>G6AY86_9BACT</name>
<dbReference type="Proteomes" id="UP000004407">
    <property type="component" value="Unassembled WGS sequence"/>
</dbReference>
<dbReference type="InterPro" id="IPR029044">
    <property type="entry name" value="Nucleotide-diphossugar_trans"/>
</dbReference>
<dbReference type="GO" id="GO:0046872">
    <property type="term" value="F:metal ion binding"/>
    <property type="evidence" value="ECO:0007669"/>
    <property type="project" value="UniProtKB-KW"/>
</dbReference>
<evidence type="ECO:0000256" key="3">
    <source>
        <dbReference type="ARBA" id="ARBA00022723"/>
    </source>
</evidence>
<organism evidence="4 5">
    <name type="scientific">Leyella stercorea DSM 18206</name>
    <dbReference type="NCBI Taxonomy" id="1002367"/>
    <lineage>
        <taxon>Bacteria</taxon>
        <taxon>Pseudomonadati</taxon>
        <taxon>Bacteroidota</taxon>
        <taxon>Bacteroidia</taxon>
        <taxon>Bacteroidales</taxon>
        <taxon>Prevotellaceae</taxon>
        <taxon>Leyella</taxon>
    </lineage>
</organism>
<dbReference type="HOGENOM" id="CLU_050833_0_1_10"/>
<dbReference type="PANTHER" id="PTHR13778">
    <property type="entry name" value="GLYCOSYLTRANSFERASE 8 DOMAIN-CONTAINING PROTEIN"/>
    <property type="match status" value="1"/>
</dbReference>
<evidence type="ECO:0000313" key="5">
    <source>
        <dbReference type="Proteomes" id="UP000004407"/>
    </source>
</evidence>
<proteinExistence type="predicted"/>
<keyword evidence="2 4" id="KW-0808">Transferase</keyword>
<dbReference type="AlphaFoldDB" id="G6AY86"/>
<dbReference type="CDD" id="cd04194">
    <property type="entry name" value="GT8_A4GalT_like"/>
    <property type="match status" value="1"/>
</dbReference>
<sequence length="308" mass="36104">MHYNIVIVSNEGYIQHAAVMLTSLFCTNKDKHFIVYLLTDGITKETMSKLQTVCVTHGAELKVITCGIDNLGDFPVGQWNPIMYFKLLIPQLLPATEKRCLFLDVDMIVYDDITSLYHWNLQDKVIAAAEDMPDCITFKPRLGLKDTDFCINSGVMVCDLEKWRLMEQEQPIMAYATNIISIIVNEQDVLACYFKDKIALLPIRWNMTTFYFNRKPKIFSKYLPELEAAKRFPGIIHFAAPIKPWFKDCQHPYRKLYKKYLMLTPWKKYHFPIFEQLSWWGRIKKTIRNWLNRIGIIRDGIFTPPILS</sequence>
<keyword evidence="1" id="KW-0328">Glycosyltransferase</keyword>
<evidence type="ECO:0000313" key="4">
    <source>
        <dbReference type="EMBL" id="EHJ39504.1"/>
    </source>
</evidence>
<protein>
    <submittedName>
        <fullName evidence="4">Glycosyltransferase, family 8</fullName>
    </submittedName>
</protein>
<evidence type="ECO:0000256" key="2">
    <source>
        <dbReference type="ARBA" id="ARBA00022679"/>
    </source>
</evidence>